<dbReference type="PROSITE" id="PS51019">
    <property type="entry name" value="REELIN"/>
    <property type="match status" value="1"/>
</dbReference>
<dbReference type="CDD" id="cd08544">
    <property type="entry name" value="Reeler"/>
    <property type="match status" value="1"/>
</dbReference>
<evidence type="ECO:0000313" key="3">
    <source>
        <dbReference type="Ensembl" id="ENSSPUP00000016885.1"/>
    </source>
</evidence>
<dbReference type="Gene3D" id="2.60.40.4060">
    <property type="entry name" value="Reeler domain"/>
    <property type="match status" value="1"/>
</dbReference>
<protein>
    <recommendedName>
        <fullName evidence="2">Reelin domain-containing protein</fullName>
    </recommendedName>
</protein>
<dbReference type="InterPro" id="IPR051237">
    <property type="entry name" value="Ferric-chelate_Red/DefProt"/>
</dbReference>
<keyword evidence="1" id="KW-0472">Membrane</keyword>
<dbReference type="AlphaFoldDB" id="A0A8D0H0X5"/>
<dbReference type="GO" id="GO:0016020">
    <property type="term" value="C:membrane"/>
    <property type="evidence" value="ECO:0007669"/>
    <property type="project" value="TreeGrafter"/>
</dbReference>
<sequence>GTENSSPVRIPVHLLGPVYRGLLLEARTFGSTAALGSWQTPPNNTRFLQCSGNPQGAITHSNTEFKTKQTYTWLPPASGCPSVISFVATVAQSHEIYWLQIKSKVIWRDPNATCGVERYTWTFTVVTLLPLHLLVLFGYIY</sequence>
<keyword evidence="4" id="KW-1185">Reference proteome</keyword>
<dbReference type="GeneTree" id="ENSGT00940000165599"/>
<evidence type="ECO:0000313" key="4">
    <source>
        <dbReference type="Proteomes" id="UP000694392"/>
    </source>
</evidence>
<dbReference type="InterPro" id="IPR042307">
    <property type="entry name" value="Reeler_sf"/>
</dbReference>
<evidence type="ECO:0000256" key="1">
    <source>
        <dbReference type="SAM" id="Phobius"/>
    </source>
</evidence>
<dbReference type="Pfam" id="PF02014">
    <property type="entry name" value="Reeler"/>
    <property type="match status" value="1"/>
</dbReference>
<reference evidence="3" key="2">
    <citation type="submission" date="2025-09" db="UniProtKB">
        <authorList>
            <consortium name="Ensembl"/>
        </authorList>
    </citation>
    <scope>IDENTIFICATION</scope>
</reference>
<proteinExistence type="predicted"/>
<dbReference type="InterPro" id="IPR002861">
    <property type="entry name" value="Reeler_dom"/>
</dbReference>
<dbReference type="OMA" id="QSHEIYW"/>
<feature type="transmembrane region" description="Helical" evidence="1">
    <location>
        <begin position="119"/>
        <end position="140"/>
    </location>
</feature>
<dbReference type="Proteomes" id="UP000694392">
    <property type="component" value="Unplaced"/>
</dbReference>
<dbReference type="PANTHER" id="PTHR45828">
    <property type="entry name" value="CYTOCHROME B561/FERRIC REDUCTASE TRANSMEMBRANE"/>
    <property type="match status" value="1"/>
</dbReference>
<reference evidence="3" key="1">
    <citation type="submission" date="2025-08" db="UniProtKB">
        <authorList>
            <consortium name="Ensembl"/>
        </authorList>
    </citation>
    <scope>IDENTIFICATION</scope>
</reference>
<evidence type="ECO:0000259" key="2">
    <source>
        <dbReference type="PROSITE" id="PS51019"/>
    </source>
</evidence>
<dbReference type="PANTHER" id="PTHR45828:SF32">
    <property type="entry name" value="SI:DKEY-251I10.2"/>
    <property type="match status" value="1"/>
</dbReference>
<dbReference type="Ensembl" id="ENSSPUT00000017986.1">
    <property type="protein sequence ID" value="ENSSPUP00000016885.1"/>
    <property type="gene ID" value="ENSSPUG00000013061.1"/>
</dbReference>
<feature type="domain" description="Reelin" evidence="2">
    <location>
        <begin position="1"/>
        <end position="119"/>
    </location>
</feature>
<accession>A0A8D0H0X5</accession>
<organism evidence="3 4">
    <name type="scientific">Sphenodon punctatus</name>
    <name type="common">Tuatara</name>
    <name type="synonym">Hatteria punctata</name>
    <dbReference type="NCBI Taxonomy" id="8508"/>
    <lineage>
        <taxon>Eukaryota</taxon>
        <taxon>Metazoa</taxon>
        <taxon>Chordata</taxon>
        <taxon>Craniata</taxon>
        <taxon>Vertebrata</taxon>
        <taxon>Euteleostomi</taxon>
        <taxon>Lepidosauria</taxon>
        <taxon>Sphenodontia</taxon>
        <taxon>Sphenodontidae</taxon>
        <taxon>Sphenodon</taxon>
    </lineage>
</organism>
<keyword evidence="1" id="KW-0812">Transmembrane</keyword>
<keyword evidence="1" id="KW-1133">Transmembrane helix</keyword>
<name>A0A8D0H0X5_SPHPU</name>